<dbReference type="Proteomes" id="UP000000692">
    <property type="component" value="Chromosome"/>
</dbReference>
<keyword evidence="3 6" id="KW-0479">Metal-binding</keyword>
<evidence type="ECO:0000313" key="8">
    <source>
        <dbReference type="EMBL" id="AEM40266.1"/>
    </source>
</evidence>
<protein>
    <submittedName>
        <fullName evidence="8">Cytochrome c, class I</fullName>
    </submittedName>
</protein>
<dbReference type="PROSITE" id="PS51007">
    <property type="entry name" value="CYTC"/>
    <property type="match status" value="1"/>
</dbReference>
<evidence type="ECO:0000256" key="2">
    <source>
        <dbReference type="ARBA" id="ARBA00022617"/>
    </source>
</evidence>
<reference evidence="8 9" key="1">
    <citation type="journal article" date="2011" name="J. Bacteriol.">
        <title>Complete genome sequence of the industrial strain Ketogulonicigenium vulgare WSH-001.</title>
        <authorList>
            <person name="Liu L."/>
            <person name="Li Y."/>
            <person name="Zhang J."/>
            <person name="Zhou Z."/>
            <person name="Liu J."/>
            <person name="Li X."/>
            <person name="Zhou J."/>
            <person name="Du G."/>
            <person name="Wang L."/>
            <person name="Chen J."/>
        </authorList>
    </citation>
    <scope>NUCLEOTIDE SEQUENCE [LARGE SCALE GENOMIC DNA]</scope>
    <source>
        <strain evidence="8 9">WSH-001</strain>
    </source>
</reference>
<dbReference type="KEGG" id="kvl:KVU_0427"/>
<evidence type="ECO:0000256" key="1">
    <source>
        <dbReference type="ARBA" id="ARBA00022448"/>
    </source>
</evidence>
<proteinExistence type="predicted"/>
<dbReference type="PRINTS" id="PR00604">
    <property type="entry name" value="CYTCHRMECIAB"/>
</dbReference>
<keyword evidence="2 6" id="KW-0349">Heme</keyword>
<evidence type="ECO:0000259" key="7">
    <source>
        <dbReference type="PROSITE" id="PS51007"/>
    </source>
</evidence>
<keyword evidence="4" id="KW-0249">Electron transport</keyword>
<gene>
    <name evidence="8" type="primary">cycM</name>
    <name evidence="8" type="ordered locus">KVU_0427</name>
</gene>
<dbReference type="GO" id="GO:0020037">
    <property type="term" value="F:heme binding"/>
    <property type="evidence" value="ECO:0007669"/>
    <property type="project" value="InterPro"/>
</dbReference>
<dbReference type="InterPro" id="IPR009056">
    <property type="entry name" value="Cyt_c-like_dom"/>
</dbReference>
<feature type="domain" description="Cytochrome c" evidence="7">
    <location>
        <begin position="71"/>
        <end position="169"/>
    </location>
</feature>
<dbReference type="eggNOG" id="COG3474">
    <property type="taxonomic scope" value="Bacteria"/>
</dbReference>
<dbReference type="OrthoDB" id="9805828at2"/>
<keyword evidence="5 6" id="KW-0408">Iron</keyword>
<sequence length="169" mass="18156">MFGTKTRAAAALMLSIIAALALLLVIRFIADAVYSVGAIHDEPAYFVEVPGAGPRIDPLDPVEFARIFEAADPVRGESLWRSCRMCHSLEAGDNRTGPSLAGVVGRAVDTAPGFAYSGALERVVTVWTPDRINALIANPRRFAPGTLMTYTGMRNAQDRADLIAFLQGH</sequence>
<keyword evidence="9" id="KW-1185">Reference proteome</keyword>
<dbReference type="AlphaFoldDB" id="F9YA93"/>
<evidence type="ECO:0000256" key="4">
    <source>
        <dbReference type="ARBA" id="ARBA00022982"/>
    </source>
</evidence>
<dbReference type="SUPFAM" id="SSF46626">
    <property type="entry name" value="Cytochrome c"/>
    <property type="match status" value="1"/>
</dbReference>
<dbReference type="InterPro" id="IPR002327">
    <property type="entry name" value="Cyt_c_1A/1B"/>
</dbReference>
<dbReference type="HOGENOM" id="CLU_060944_4_0_5"/>
<name>F9YA93_KETVW</name>
<dbReference type="RefSeq" id="WP_013383697.1">
    <property type="nucleotide sequence ID" value="NC_017384.1"/>
</dbReference>
<evidence type="ECO:0000256" key="3">
    <source>
        <dbReference type="ARBA" id="ARBA00022723"/>
    </source>
</evidence>
<keyword evidence="1" id="KW-0813">Transport</keyword>
<evidence type="ECO:0000256" key="5">
    <source>
        <dbReference type="ARBA" id="ARBA00023004"/>
    </source>
</evidence>
<dbReference type="GO" id="GO:0009055">
    <property type="term" value="F:electron transfer activity"/>
    <property type="evidence" value="ECO:0007669"/>
    <property type="project" value="InterPro"/>
</dbReference>
<dbReference type="Gene3D" id="1.10.760.10">
    <property type="entry name" value="Cytochrome c-like domain"/>
    <property type="match status" value="1"/>
</dbReference>
<evidence type="ECO:0000313" key="9">
    <source>
        <dbReference type="Proteomes" id="UP000000692"/>
    </source>
</evidence>
<dbReference type="PANTHER" id="PTHR11961">
    <property type="entry name" value="CYTOCHROME C"/>
    <property type="match status" value="1"/>
</dbReference>
<dbReference type="GO" id="GO:0046872">
    <property type="term" value="F:metal ion binding"/>
    <property type="evidence" value="ECO:0007669"/>
    <property type="project" value="UniProtKB-KW"/>
</dbReference>
<accession>F9YA93</accession>
<dbReference type="InterPro" id="IPR036909">
    <property type="entry name" value="Cyt_c-like_dom_sf"/>
</dbReference>
<organism evidence="8 9">
    <name type="scientific">Ketogulonicigenium vulgare (strain WSH-001)</name>
    <dbReference type="NCBI Taxonomy" id="759362"/>
    <lineage>
        <taxon>Bacteria</taxon>
        <taxon>Pseudomonadati</taxon>
        <taxon>Pseudomonadota</taxon>
        <taxon>Alphaproteobacteria</taxon>
        <taxon>Rhodobacterales</taxon>
        <taxon>Roseobacteraceae</taxon>
        <taxon>Ketogulonicigenium</taxon>
    </lineage>
</organism>
<evidence type="ECO:0000256" key="6">
    <source>
        <dbReference type="PROSITE-ProRule" id="PRU00433"/>
    </source>
</evidence>
<dbReference type="EMBL" id="CP002018">
    <property type="protein sequence ID" value="AEM40266.1"/>
    <property type="molecule type" value="Genomic_DNA"/>
</dbReference>